<feature type="compositionally biased region" description="Low complexity" evidence="4">
    <location>
        <begin position="395"/>
        <end position="414"/>
    </location>
</feature>
<keyword evidence="2 3" id="KW-0786">Thiamine pyrophosphate</keyword>
<dbReference type="InterPro" id="IPR029035">
    <property type="entry name" value="DHS-like_NAD/FAD-binding_dom"/>
</dbReference>
<dbReference type="Gene3D" id="3.40.50.1220">
    <property type="entry name" value="TPP-binding domain"/>
    <property type="match status" value="1"/>
</dbReference>
<feature type="region of interest" description="Disordered" evidence="4">
    <location>
        <begin position="394"/>
        <end position="414"/>
    </location>
</feature>
<dbReference type="GO" id="GO:0016787">
    <property type="term" value="F:hydrolase activity"/>
    <property type="evidence" value="ECO:0007669"/>
    <property type="project" value="UniProtKB-KW"/>
</dbReference>
<evidence type="ECO:0000259" key="8">
    <source>
        <dbReference type="Pfam" id="PF07687"/>
    </source>
</evidence>
<feature type="domain" description="Peptidase M20 dimerisation" evidence="8">
    <location>
        <begin position="180"/>
        <end position="270"/>
    </location>
</feature>
<protein>
    <submittedName>
        <fullName evidence="9">Amidohydrolase</fullName>
    </submittedName>
</protein>
<evidence type="ECO:0000256" key="1">
    <source>
        <dbReference type="ARBA" id="ARBA00007812"/>
    </source>
</evidence>
<dbReference type="GO" id="GO:0050660">
    <property type="term" value="F:flavin adenine dinucleotide binding"/>
    <property type="evidence" value="ECO:0007669"/>
    <property type="project" value="TreeGrafter"/>
</dbReference>
<dbReference type="InterPro" id="IPR036264">
    <property type="entry name" value="Bact_exopeptidase_dim_dom"/>
</dbReference>
<dbReference type="GO" id="GO:0003984">
    <property type="term" value="F:acetolactate synthase activity"/>
    <property type="evidence" value="ECO:0007669"/>
    <property type="project" value="TreeGrafter"/>
</dbReference>
<dbReference type="Gene3D" id="3.30.70.360">
    <property type="match status" value="1"/>
</dbReference>
<proteinExistence type="inferred from homology"/>
<accession>A0A840QJ73</accession>
<dbReference type="InterPro" id="IPR011650">
    <property type="entry name" value="Peptidase_M20_dimer"/>
</dbReference>
<dbReference type="GO" id="GO:0005948">
    <property type="term" value="C:acetolactate synthase complex"/>
    <property type="evidence" value="ECO:0007669"/>
    <property type="project" value="TreeGrafter"/>
</dbReference>
<evidence type="ECO:0000259" key="7">
    <source>
        <dbReference type="Pfam" id="PF02776"/>
    </source>
</evidence>
<dbReference type="EMBL" id="JACHIW010000002">
    <property type="protein sequence ID" value="MBB5158949.1"/>
    <property type="molecule type" value="Genomic_DNA"/>
</dbReference>
<feature type="domain" description="Thiamine pyrophosphate enzyme central" evidence="5">
    <location>
        <begin position="606"/>
        <end position="742"/>
    </location>
</feature>
<feature type="domain" description="Thiamine pyrophosphate enzyme TPP-binding" evidence="6">
    <location>
        <begin position="806"/>
        <end position="952"/>
    </location>
</feature>
<organism evidence="9 10">
    <name type="scientific">Saccharopolyspora phatthalungensis</name>
    <dbReference type="NCBI Taxonomy" id="664693"/>
    <lineage>
        <taxon>Bacteria</taxon>
        <taxon>Bacillati</taxon>
        <taxon>Actinomycetota</taxon>
        <taxon>Actinomycetes</taxon>
        <taxon>Pseudonocardiales</taxon>
        <taxon>Pseudonocardiaceae</taxon>
        <taxon>Saccharopolyspora</taxon>
    </lineage>
</organism>
<reference evidence="9 10" key="1">
    <citation type="submission" date="2020-08" db="EMBL/GenBank/DDBJ databases">
        <title>Sequencing the genomes of 1000 actinobacteria strains.</title>
        <authorList>
            <person name="Klenk H.-P."/>
        </authorList>
    </citation>
    <scope>NUCLEOTIDE SEQUENCE [LARGE SCALE GENOMIC DNA]</scope>
    <source>
        <strain evidence="9 10">DSM 45584</strain>
    </source>
</reference>
<evidence type="ECO:0000313" key="10">
    <source>
        <dbReference type="Proteomes" id="UP000584374"/>
    </source>
</evidence>
<dbReference type="InterPro" id="IPR029061">
    <property type="entry name" value="THDP-binding"/>
</dbReference>
<comment type="caution">
    <text evidence="9">The sequence shown here is derived from an EMBL/GenBank/DDBJ whole genome shotgun (WGS) entry which is preliminary data.</text>
</comment>
<dbReference type="Pfam" id="PF02776">
    <property type="entry name" value="TPP_enzyme_N"/>
    <property type="match status" value="1"/>
</dbReference>
<dbReference type="Pfam" id="PF02775">
    <property type="entry name" value="TPP_enzyme_C"/>
    <property type="match status" value="1"/>
</dbReference>
<dbReference type="SUPFAM" id="SSF52467">
    <property type="entry name" value="DHS-like NAD/FAD-binding domain"/>
    <property type="match status" value="1"/>
</dbReference>
<evidence type="ECO:0000256" key="4">
    <source>
        <dbReference type="SAM" id="MobiDB-lite"/>
    </source>
</evidence>
<dbReference type="InterPro" id="IPR002933">
    <property type="entry name" value="Peptidase_M20"/>
</dbReference>
<dbReference type="GO" id="GO:0009099">
    <property type="term" value="P:L-valine biosynthetic process"/>
    <property type="evidence" value="ECO:0007669"/>
    <property type="project" value="TreeGrafter"/>
</dbReference>
<comment type="similarity">
    <text evidence="1 3">Belongs to the TPP enzyme family.</text>
</comment>
<dbReference type="CDD" id="cd07035">
    <property type="entry name" value="TPP_PYR_POX_like"/>
    <property type="match status" value="1"/>
</dbReference>
<dbReference type="PANTHER" id="PTHR18968:SF13">
    <property type="entry name" value="ACETOLACTATE SYNTHASE CATALYTIC SUBUNIT, MITOCHONDRIAL"/>
    <property type="match status" value="1"/>
</dbReference>
<dbReference type="CDD" id="cd00568">
    <property type="entry name" value="TPP_enzymes"/>
    <property type="match status" value="1"/>
</dbReference>
<evidence type="ECO:0000256" key="2">
    <source>
        <dbReference type="ARBA" id="ARBA00023052"/>
    </source>
</evidence>
<dbReference type="Pfam" id="PF00205">
    <property type="entry name" value="TPP_enzyme_M"/>
    <property type="match status" value="1"/>
</dbReference>
<dbReference type="Proteomes" id="UP000584374">
    <property type="component" value="Unassembled WGS sequence"/>
</dbReference>
<dbReference type="Gene3D" id="3.40.50.970">
    <property type="match status" value="2"/>
</dbReference>
<dbReference type="InterPro" id="IPR045229">
    <property type="entry name" value="TPP_enz"/>
</dbReference>
<evidence type="ECO:0000259" key="6">
    <source>
        <dbReference type="Pfam" id="PF02775"/>
    </source>
</evidence>
<dbReference type="RefSeq" id="WP_312864567.1">
    <property type="nucleotide sequence ID" value="NZ_JACHIW010000002.1"/>
</dbReference>
<dbReference type="PANTHER" id="PTHR18968">
    <property type="entry name" value="THIAMINE PYROPHOSPHATE ENZYMES"/>
    <property type="match status" value="1"/>
</dbReference>
<evidence type="ECO:0000259" key="5">
    <source>
        <dbReference type="Pfam" id="PF00205"/>
    </source>
</evidence>
<name>A0A840QJ73_9PSEU</name>
<dbReference type="SUPFAM" id="SSF52518">
    <property type="entry name" value="Thiamin diphosphate-binding fold (THDP-binding)"/>
    <property type="match status" value="2"/>
</dbReference>
<feature type="domain" description="Thiamine pyrophosphate enzyme N-terminal TPP-binding" evidence="7">
    <location>
        <begin position="416"/>
        <end position="532"/>
    </location>
</feature>
<dbReference type="Gene3D" id="3.40.630.10">
    <property type="entry name" value="Zn peptidases"/>
    <property type="match status" value="1"/>
</dbReference>
<dbReference type="SUPFAM" id="SSF53187">
    <property type="entry name" value="Zn-dependent exopeptidases"/>
    <property type="match status" value="1"/>
</dbReference>
<dbReference type="InterPro" id="IPR012001">
    <property type="entry name" value="Thiamin_PyroP_enz_TPP-bd_dom"/>
</dbReference>
<dbReference type="GO" id="GO:0030976">
    <property type="term" value="F:thiamine pyrophosphate binding"/>
    <property type="evidence" value="ECO:0007669"/>
    <property type="project" value="InterPro"/>
</dbReference>
<dbReference type="CDD" id="cd03886">
    <property type="entry name" value="M20_Acy1"/>
    <property type="match status" value="1"/>
</dbReference>
<sequence length="980" mass="101314">MTADLIALRRQLHANPEVGLHLPRTQQTVLDALGGLPLEITTGDRCTSVTAVLRGAHPGPTVLLRGDMDALPIREDTGLSFAATGDAMHACGHDLHTAALVGAARLLCAERDTLAGAVVFMFQPGEEGHGGAQAMLDEGLLDVAGTRPDVAYALHVLADKPHGLAFCRPGPIMAAYSVLEVTFAGRGGHGGRPHEALDPVPALAETVTALHTYVARRFDAFDPVVLTVGELRAGSAPNVVPDHAVLRAGVRTFSESATTKIATELPAVAASVAAAHGLTAEAHVRPVMAPTVNDPAAAAVFADTATRLFGRSRYRELEHPRTGSEDFSVVLREIPGAYGYLGVAEPGATAPDGNHSPRARFDDSLLADASALLAGLARHHLLAKHRLKVPQEGRAMPATSTAPQSPSPAAVPSTGRGADVLVDALVRSGVTTVFGVPGDTGVVLYDAFYHRMRDIEHVLARDERHAAYMADAYARVTNRVGVVEVSSGGGCTYAVGGLGDAFASGIPVLLISSDIHAGSRGSGALTEIDQRALFSAVTKAQIVVEHADDVSAAVETALRTATTGRPAPVALIVPENVLDECTSATARDCGIEVPARRDAADEAAIAMAAAAMVGARRPVIVAGGGVHSSGAYDALHELAEALGAGVATTIHGVGAVATSDPWRIGVVGNNSGQPGANAYVASADVVLLVGTRGNATDTNSWTAPAKYGQTVIQLDIEKARAGRNFPGSLPLVGDCRAVLAQLLGAVTPVPAEVRAERLDAVAAARADATPPTASAEYAAGVLYPRAIVETVRGLLGEGTTVIADPGTPTPNVAAFWAQSQPGREVVIPRGHGPMGYAIPAAIGVAKARPGRPVVSVTADGSFAMACGELETAARFELPILFVQLTNHSMGWIKMLQHLYTGGRYFGVDPGPTDAVMVAKANGIDGAAVTSIEEFTKVVKEFTAKPRPYYVDVVVPHMIDYAPPVPAWDAGLAGPGERPVY</sequence>
<dbReference type="NCBIfam" id="TIGR01891">
    <property type="entry name" value="amidohydrolases"/>
    <property type="match status" value="1"/>
</dbReference>
<dbReference type="GO" id="GO:0009097">
    <property type="term" value="P:isoleucine biosynthetic process"/>
    <property type="evidence" value="ECO:0007669"/>
    <property type="project" value="TreeGrafter"/>
</dbReference>
<dbReference type="AlphaFoldDB" id="A0A840QJ73"/>
<keyword evidence="9" id="KW-0378">Hydrolase</keyword>
<keyword evidence="10" id="KW-1185">Reference proteome</keyword>
<evidence type="ECO:0000313" key="9">
    <source>
        <dbReference type="EMBL" id="MBB5158949.1"/>
    </source>
</evidence>
<evidence type="ECO:0000256" key="3">
    <source>
        <dbReference type="RuleBase" id="RU362132"/>
    </source>
</evidence>
<dbReference type="Pfam" id="PF01546">
    <property type="entry name" value="Peptidase_M20"/>
    <property type="match status" value="1"/>
</dbReference>
<dbReference type="InterPro" id="IPR011766">
    <property type="entry name" value="TPP_enzyme_TPP-bd"/>
</dbReference>
<dbReference type="SUPFAM" id="SSF55031">
    <property type="entry name" value="Bacterial exopeptidase dimerisation domain"/>
    <property type="match status" value="1"/>
</dbReference>
<dbReference type="GO" id="GO:0000287">
    <property type="term" value="F:magnesium ion binding"/>
    <property type="evidence" value="ECO:0007669"/>
    <property type="project" value="InterPro"/>
</dbReference>
<dbReference type="InterPro" id="IPR017439">
    <property type="entry name" value="Amidohydrolase"/>
</dbReference>
<dbReference type="Pfam" id="PF07687">
    <property type="entry name" value="M20_dimer"/>
    <property type="match status" value="1"/>
</dbReference>
<gene>
    <name evidence="9" type="ORF">BJ970_006548</name>
</gene>
<dbReference type="InterPro" id="IPR012000">
    <property type="entry name" value="Thiamin_PyroP_enz_cen_dom"/>
</dbReference>